<dbReference type="SUPFAM" id="SSF52540">
    <property type="entry name" value="P-loop containing nucleoside triphosphate hydrolases"/>
    <property type="match status" value="1"/>
</dbReference>
<reference evidence="2 3" key="1">
    <citation type="journal article" date="2008" name="BMC Genomics">
        <title>The missing link: Bordetella petrii is endowed with both the metabolic versatility of environmental bacteria and virulence traits of pathogenic Bordetellae.</title>
        <authorList>
            <person name="Gross R."/>
            <person name="Guzman C.A."/>
            <person name="Sebaihia M."/>
            <person name="Martins Dos Santos V.A."/>
            <person name="Pieper D.H."/>
            <person name="Koebnik R."/>
            <person name="Lechner M."/>
            <person name="Bartels D."/>
            <person name="Buhrmester J."/>
            <person name="Choudhuri J.V."/>
            <person name="Ebensen T."/>
            <person name="Gaigalat L."/>
            <person name="Herrmann S."/>
            <person name="Khachane A.N."/>
            <person name="Larisch C."/>
            <person name="Link S."/>
            <person name="Linke B."/>
            <person name="Meyer F."/>
            <person name="Mormann S."/>
            <person name="Nakunst D."/>
            <person name="Rueckert C."/>
            <person name="Schneiker-Bekel S."/>
            <person name="Schulze K."/>
            <person name="Vorhoelter F.J."/>
            <person name="Yevsa T."/>
            <person name="Engle J.T."/>
            <person name="Goldman W.E."/>
            <person name="Puehler A."/>
            <person name="Goebel U.B."/>
            <person name="Goesmann A."/>
            <person name="Bloecker H."/>
            <person name="Kaiser O."/>
            <person name="Martinez-Arias R."/>
        </authorList>
    </citation>
    <scope>NUCLEOTIDE SEQUENCE [LARGE SCALE GENOMIC DNA]</scope>
    <source>
        <strain evidence="3">ATCC BAA-461 / DSM 12804 / CCUG 43448 / CIP 107267 / Se-1111R</strain>
    </source>
</reference>
<dbReference type="InterPro" id="IPR017166">
    <property type="entry name" value="UCP037290"/>
</dbReference>
<organism evidence="2 3">
    <name type="scientific">Bordetella petrii (strain ATCC BAA-461 / DSM 12804 / CCUG 43448 / CIP 107267 / Se-1111R)</name>
    <dbReference type="NCBI Taxonomy" id="340100"/>
    <lineage>
        <taxon>Bacteria</taxon>
        <taxon>Pseudomonadati</taxon>
        <taxon>Pseudomonadota</taxon>
        <taxon>Betaproteobacteria</taxon>
        <taxon>Burkholderiales</taxon>
        <taxon>Alcaligenaceae</taxon>
        <taxon>Bordetella</taxon>
    </lineage>
</organism>
<dbReference type="EMBL" id="AM902716">
    <property type="protein sequence ID" value="CAP42953.1"/>
    <property type="molecule type" value="Genomic_DNA"/>
</dbReference>
<name>A9IPJ5_BORPD</name>
<dbReference type="STRING" id="94624.Bpet2611"/>
<evidence type="ECO:0000313" key="2">
    <source>
        <dbReference type="EMBL" id="CAP42953.1"/>
    </source>
</evidence>
<dbReference type="InterPro" id="IPR047610">
    <property type="entry name" value="ImuA_translesion"/>
</dbReference>
<evidence type="ECO:0000313" key="3">
    <source>
        <dbReference type="Proteomes" id="UP000001225"/>
    </source>
</evidence>
<keyword evidence="3" id="KW-1185">Reference proteome</keyword>
<dbReference type="Proteomes" id="UP000001225">
    <property type="component" value="Chromosome"/>
</dbReference>
<feature type="compositionally biased region" description="Basic residues" evidence="1">
    <location>
        <begin position="258"/>
        <end position="267"/>
    </location>
</feature>
<dbReference type="eggNOG" id="COG4544">
    <property type="taxonomic scope" value="Bacteria"/>
</dbReference>
<dbReference type="PIRSF" id="PIRSF037290">
    <property type="entry name" value="UCP037290"/>
    <property type="match status" value="1"/>
</dbReference>
<gene>
    <name evidence="2" type="ordered locus">Bpet2611</name>
</gene>
<dbReference type="InterPro" id="IPR027417">
    <property type="entry name" value="P-loop_NTPase"/>
</dbReference>
<proteinExistence type="predicted"/>
<protein>
    <recommendedName>
        <fullName evidence="4">Cell division inhibitor</fullName>
    </recommendedName>
</protein>
<dbReference type="KEGG" id="bpt:Bpet2611"/>
<accession>A9IPJ5</accession>
<dbReference type="Gene3D" id="3.40.50.300">
    <property type="entry name" value="P-loop containing nucleotide triphosphate hydrolases"/>
    <property type="match status" value="1"/>
</dbReference>
<evidence type="ECO:0000256" key="1">
    <source>
        <dbReference type="SAM" id="MobiDB-lite"/>
    </source>
</evidence>
<evidence type="ECO:0008006" key="4">
    <source>
        <dbReference type="Google" id="ProtNLM"/>
    </source>
</evidence>
<feature type="region of interest" description="Disordered" evidence="1">
    <location>
        <begin position="239"/>
        <end position="267"/>
    </location>
</feature>
<dbReference type="NCBIfam" id="NF033429">
    <property type="entry name" value="ImuA_translesion"/>
    <property type="match status" value="1"/>
</dbReference>
<dbReference type="AlphaFoldDB" id="A9IPJ5"/>
<sequence>MDSGHEGLRGSCWFRPWELKYCIFVQYKFRSAMLSPEHIHPALWRATQLARSAERGVPTGHAALSALLPGGGWPPGALVELLAPHPGIGEIRLLQPALAQLDSRHAIALVQPPHVPHLACWQSWRLAPRQLLWVAPERPADALWAAEQILKHGSCGALLCWLPKARPEALRRLHLAAQGGSTLCFALRPATAAQQASPAPLRLALAPAPGGLSVHILKRRGPACAEPLHIVFETATPPVSAPPRHAPLDRRLPALPAARRRTPAMAS</sequence>